<evidence type="ECO:0000256" key="9">
    <source>
        <dbReference type="ARBA" id="ARBA00049654"/>
    </source>
</evidence>
<evidence type="ECO:0000256" key="12">
    <source>
        <dbReference type="ARBA" id="ARBA00077531"/>
    </source>
</evidence>
<keyword evidence="1" id="KW-1017">Isopeptide bond</keyword>
<evidence type="ECO:0000256" key="14">
    <source>
        <dbReference type="SAM" id="MobiDB-lite"/>
    </source>
</evidence>
<keyword evidence="3" id="KW-0597">Phosphoprotein</keyword>
<dbReference type="SUPFAM" id="SSF144232">
    <property type="entry name" value="HIT/MYND zinc finger-like"/>
    <property type="match status" value="1"/>
</dbReference>
<feature type="domain" description="HIT-type" evidence="15">
    <location>
        <begin position="14"/>
        <end position="48"/>
    </location>
</feature>
<dbReference type="PANTHER" id="PTHR13483">
    <property type="entry name" value="BOX C_D SNORNA PROTEIN 1-RELATED"/>
    <property type="match status" value="1"/>
</dbReference>
<evidence type="ECO:0000256" key="1">
    <source>
        <dbReference type="ARBA" id="ARBA00022499"/>
    </source>
</evidence>
<dbReference type="Pfam" id="PF04438">
    <property type="entry name" value="zf-HIT"/>
    <property type="match status" value="1"/>
</dbReference>
<comment type="similarity">
    <text evidence="9">Belongs to the BCD1 family.</text>
</comment>
<dbReference type="GO" id="GO:0070761">
    <property type="term" value="C:pre-snoRNP complex"/>
    <property type="evidence" value="ECO:0007669"/>
    <property type="project" value="TreeGrafter"/>
</dbReference>
<evidence type="ECO:0000313" key="17">
    <source>
        <dbReference type="Proteomes" id="UP000053342"/>
    </source>
</evidence>
<feature type="region of interest" description="Disordered" evidence="14">
    <location>
        <begin position="301"/>
        <end position="333"/>
    </location>
</feature>
<protein>
    <recommendedName>
        <fullName evidence="11">Box C/D snoRNA protein 1</fullName>
    </recommendedName>
    <alternativeName>
        <fullName evidence="12">Zinc finger HIT domain-containing protein 6</fullName>
    </alternativeName>
</protein>
<keyword evidence="2" id="KW-0690">Ribosome biogenesis</keyword>
<keyword evidence="6" id="KW-0862">Zinc</keyword>
<evidence type="ECO:0000313" key="16">
    <source>
        <dbReference type="EMBL" id="KIW44360.1"/>
    </source>
</evidence>
<dbReference type="InterPro" id="IPR057721">
    <property type="entry name" value="BCD1_alpha/beta"/>
</dbReference>
<dbReference type="FunFam" id="3.30.60.190:FF:000001">
    <property type="entry name" value="box C/D snoRNA protein 1"/>
    <property type="match status" value="1"/>
</dbReference>
<evidence type="ECO:0000256" key="7">
    <source>
        <dbReference type="ARBA" id="ARBA00022843"/>
    </source>
</evidence>
<dbReference type="GO" id="GO:0048254">
    <property type="term" value="P:snoRNA localization"/>
    <property type="evidence" value="ECO:0007669"/>
    <property type="project" value="TreeGrafter"/>
</dbReference>
<dbReference type="GO" id="GO:0008270">
    <property type="term" value="F:zinc ion binding"/>
    <property type="evidence" value="ECO:0007669"/>
    <property type="project" value="UniProtKB-UniRule"/>
</dbReference>
<dbReference type="PROSITE" id="PS51083">
    <property type="entry name" value="ZF_HIT"/>
    <property type="match status" value="1"/>
</dbReference>
<dbReference type="EMBL" id="KN847335">
    <property type="protein sequence ID" value="KIW44360.1"/>
    <property type="molecule type" value="Genomic_DNA"/>
</dbReference>
<keyword evidence="7" id="KW-0832">Ubl conjugation</keyword>
<dbReference type="PANTHER" id="PTHR13483:SF11">
    <property type="entry name" value="ZINC FINGER HIT DOMAIN-CONTAINING PROTEIN 3"/>
    <property type="match status" value="1"/>
</dbReference>
<dbReference type="RefSeq" id="XP_016264576.1">
    <property type="nucleotide sequence ID" value="XM_016406370.1"/>
</dbReference>
<gene>
    <name evidence="16" type="ORF">PV06_05374</name>
</gene>
<evidence type="ECO:0000259" key="15">
    <source>
        <dbReference type="PROSITE" id="PS51083"/>
    </source>
</evidence>
<name>A0A0D2DPA7_9EURO</name>
<feature type="compositionally biased region" description="Polar residues" evidence="14">
    <location>
        <begin position="218"/>
        <end position="233"/>
    </location>
</feature>
<evidence type="ECO:0000256" key="6">
    <source>
        <dbReference type="ARBA" id="ARBA00022833"/>
    </source>
</evidence>
<evidence type="ECO:0000256" key="11">
    <source>
        <dbReference type="ARBA" id="ARBA00068630"/>
    </source>
</evidence>
<evidence type="ECO:0000256" key="2">
    <source>
        <dbReference type="ARBA" id="ARBA00022517"/>
    </source>
</evidence>
<dbReference type="HOGENOM" id="CLU_025524_5_1_1"/>
<dbReference type="GO" id="GO:0000492">
    <property type="term" value="P:box C/D snoRNP assembly"/>
    <property type="evidence" value="ECO:0007669"/>
    <property type="project" value="TreeGrafter"/>
</dbReference>
<comment type="function">
    <text evidence="8">Required for box C/D snoRNAs accumulation involved in snoRNA processing, snoRNA transport to the nucleolus and ribosome biogenesis.</text>
</comment>
<dbReference type="Gene3D" id="3.30.60.190">
    <property type="match status" value="1"/>
</dbReference>
<comment type="subunit">
    <text evidence="10">Interacts with FBL, SNU13, NOP58, NUFIP1, RUVBL1, RUVBL2 and TAF9. Interacts (via HIT-type zinc finger) with the RUVBL1/RUVBL2 complex in the presence of ADP.</text>
</comment>
<evidence type="ECO:0000256" key="4">
    <source>
        <dbReference type="ARBA" id="ARBA00022723"/>
    </source>
</evidence>
<dbReference type="AlphaFoldDB" id="A0A0D2DPA7"/>
<dbReference type="OrthoDB" id="272357at2759"/>
<dbReference type="GO" id="GO:0005634">
    <property type="term" value="C:nucleus"/>
    <property type="evidence" value="ECO:0007669"/>
    <property type="project" value="TreeGrafter"/>
</dbReference>
<evidence type="ECO:0000256" key="8">
    <source>
        <dbReference type="ARBA" id="ARBA00049598"/>
    </source>
</evidence>
<proteinExistence type="inferred from homology"/>
<dbReference type="GeneID" id="27357448"/>
<evidence type="ECO:0000256" key="10">
    <source>
        <dbReference type="ARBA" id="ARBA00061949"/>
    </source>
</evidence>
<keyword evidence="17" id="KW-1185">Reference proteome</keyword>
<dbReference type="Pfam" id="PF25790">
    <property type="entry name" value="BCD1"/>
    <property type="match status" value="2"/>
</dbReference>
<dbReference type="STRING" id="215243.A0A0D2DPA7"/>
<evidence type="ECO:0000256" key="13">
    <source>
        <dbReference type="PROSITE-ProRule" id="PRU00453"/>
    </source>
</evidence>
<sequence length="453" mass="49878">MQADGGDAVLTDLCAICHTNSIKYTCPRCGIHTCSLPCVKRHKAWAQCSGIRNPAAYRKRADLATPSSIDQDFNFITSVERSLQRADESALDKGIDLAPSGVKRRGPVGKWKFDAEVEERGIRLIRAPSGLSRNKQNKSHWAGGPNKCILWTTEWVFHDGQRKITNVRETRTVAQGFLAVFGRKTLDRKRKRDVDETDTAAGSQHETAATRQDPATEESANLETQNTTITTAQHLLDAKGDLGSNESVEDDDTIYGDEETPLNTSEGLETKKQASQVAHATPGEDPLNNKEDFAVEKSLDDEAPHPIPASADDAEPQMPAGEESSLAQEESLASNIPEDNLSQLLSHLHFYLLRPNTAKYKCLIPIAQVSTLKDALSGKTLLEFPTFYVREEPPDSLPEPFISEEKYTQLYGSEVPISLPTYAAPDDTGSQKKPLPDIDEKKVLEVLQQDLTG</sequence>
<feature type="region of interest" description="Disordered" evidence="14">
    <location>
        <begin position="188"/>
        <end position="289"/>
    </location>
</feature>
<keyword evidence="4" id="KW-0479">Metal-binding</keyword>
<feature type="compositionally biased region" description="Low complexity" evidence="14">
    <location>
        <begin position="322"/>
        <end position="333"/>
    </location>
</feature>
<dbReference type="InterPro" id="IPR007529">
    <property type="entry name" value="Znf_HIT"/>
</dbReference>
<feature type="region of interest" description="Disordered" evidence="14">
    <location>
        <begin position="418"/>
        <end position="437"/>
    </location>
</feature>
<feature type="compositionally biased region" description="Acidic residues" evidence="14">
    <location>
        <begin position="247"/>
        <end position="260"/>
    </location>
</feature>
<feature type="compositionally biased region" description="Polar residues" evidence="14">
    <location>
        <begin position="261"/>
        <end position="278"/>
    </location>
</feature>
<organism evidence="16 17">
    <name type="scientific">Exophiala oligosperma</name>
    <dbReference type="NCBI Taxonomy" id="215243"/>
    <lineage>
        <taxon>Eukaryota</taxon>
        <taxon>Fungi</taxon>
        <taxon>Dikarya</taxon>
        <taxon>Ascomycota</taxon>
        <taxon>Pezizomycotina</taxon>
        <taxon>Eurotiomycetes</taxon>
        <taxon>Chaetothyriomycetidae</taxon>
        <taxon>Chaetothyriales</taxon>
        <taxon>Herpotrichiellaceae</taxon>
        <taxon>Exophiala</taxon>
    </lineage>
</organism>
<dbReference type="InterPro" id="IPR051639">
    <property type="entry name" value="BCD1"/>
</dbReference>
<reference evidence="16 17" key="1">
    <citation type="submission" date="2015-01" db="EMBL/GenBank/DDBJ databases">
        <title>The Genome Sequence of Exophiala oligosperma CBS72588.</title>
        <authorList>
            <consortium name="The Broad Institute Genomics Platform"/>
            <person name="Cuomo C."/>
            <person name="de Hoog S."/>
            <person name="Gorbushina A."/>
            <person name="Stielow B."/>
            <person name="Teixiera M."/>
            <person name="Abouelleil A."/>
            <person name="Chapman S.B."/>
            <person name="Priest M."/>
            <person name="Young S.K."/>
            <person name="Wortman J."/>
            <person name="Nusbaum C."/>
            <person name="Birren B."/>
        </authorList>
    </citation>
    <scope>NUCLEOTIDE SEQUENCE [LARGE SCALE GENOMIC DNA]</scope>
    <source>
        <strain evidence="16 17">CBS 72588</strain>
    </source>
</reference>
<dbReference type="CDD" id="cd23023">
    <property type="entry name" value="zf-HIT_BCD1"/>
    <property type="match status" value="1"/>
</dbReference>
<dbReference type="Proteomes" id="UP000053342">
    <property type="component" value="Unassembled WGS sequence"/>
</dbReference>
<dbReference type="VEuPathDB" id="FungiDB:PV06_05374"/>
<dbReference type="GO" id="GO:0000463">
    <property type="term" value="P:maturation of LSU-rRNA from tricistronic rRNA transcript (SSU-rRNA, 5.8S rRNA, LSU-rRNA)"/>
    <property type="evidence" value="ECO:0007669"/>
    <property type="project" value="TreeGrafter"/>
</dbReference>
<keyword evidence="5 13" id="KW-0863">Zinc-finger</keyword>
<accession>A0A0D2DPA7</accession>
<evidence type="ECO:0000256" key="3">
    <source>
        <dbReference type="ARBA" id="ARBA00022553"/>
    </source>
</evidence>
<evidence type="ECO:0000256" key="5">
    <source>
        <dbReference type="ARBA" id="ARBA00022771"/>
    </source>
</evidence>
<feature type="compositionally biased region" description="Polar residues" evidence="14">
    <location>
        <begin position="200"/>
        <end position="210"/>
    </location>
</feature>